<proteinExistence type="predicted"/>
<protein>
    <submittedName>
        <fullName evidence="1">Cell surface protein</fullName>
    </submittedName>
</protein>
<dbReference type="Proteomes" id="UP000305541">
    <property type="component" value="Unassembled WGS sequence"/>
</dbReference>
<dbReference type="RefSeq" id="WP_138474438.1">
    <property type="nucleotide sequence ID" value="NZ_VBTH01000009.1"/>
</dbReference>
<evidence type="ECO:0000313" key="2">
    <source>
        <dbReference type="Proteomes" id="UP000305541"/>
    </source>
</evidence>
<reference evidence="1 2" key="1">
    <citation type="submission" date="2019-05" db="EMBL/GenBank/DDBJ databases">
        <title>The metagenome of a microbial culture collection derived from dairy environment covers the genomic content of the human microbiome.</title>
        <authorList>
            <person name="Roder T."/>
            <person name="Wuthrich D."/>
            <person name="Sattari Z."/>
            <person name="Von Ah U."/>
            <person name="Bar C."/>
            <person name="Ronchi F."/>
            <person name="Macpherson A.J."/>
            <person name="Ganal-Vonarburg S.C."/>
            <person name="Bruggmann R."/>
            <person name="Vergeres G."/>
        </authorList>
    </citation>
    <scope>NUCLEOTIDE SEQUENCE [LARGE SCALE GENOMIC DNA]</scope>
    <source>
        <strain evidence="1 2">FAM 18815</strain>
    </source>
</reference>
<accession>A0A5R9BUC3</accession>
<dbReference type="OrthoDB" id="2306834at2"/>
<dbReference type="AlphaFoldDB" id="A0A5R9BUC3"/>
<comment type="caution">
    <text evidence="1">The sequence shown here is derived from an EMBL/GenBank/DDBJ whole genome shotgun (WGS) entry which is preliminary data.</text>
</comment>
<name>A0A5R9BUC3_9LACO</name>
<evidence type="ECO:0000313" key="1">
    <source>
        <dbReference type="EMBL" id="TLQ04219.1"/>
    </source>
</evidence>
<organism evidence="1 2">
    <name type="scientific">Pediococcus stilesii</name>
    <dbReference type="NCBI Taxonomy" id="331679"/>
    <lineage>
        <taxon>Bacteria</taxon>
        <taxon>Bacillati</taxon>
        <taxon>Bacillota</taxon>
        <taxon>Bacilli</taxon>
        <taxon>Lactobacillales</taxon>
        <taxon>Lactobacillaceae</taxon>
        <taxon>Pediococcus</taxon>
    </lineage>
</organism>
<dbReference type="EMBL" id="VBTH01000009">
    <property type="protein sequence ID" value="TLQ04219.1"/>
    <property type="molecule type" value="Genomic_DNA"/>
</dbReference>
<sequence>MKINVNQAITLPFGLYNINSKIKNVEVDFEGHGFYVADQGGSIIRIPSSSTTKVKVSNLHIETNATSNYVTGIPNAAGTGTGGGYYTTYFGMLFSADFGPAILVKDCAAEITYNNVYYNVPNNLGFNQPLCSYYVPINFTGENYINTAVTGQQVGEISNIKVSSGNTTIIGGNGQSSMLALGMFLPYFNQLNNKTFQIDVAAGSTLFIIDNDRSAAMFQFYGTNNAIAINNSGVLNMTSNMVNAPIFGSGTTGISLNAQIGATTNLKAMGPVFDGTKMVSSAGVNATLMPNSKTAIISTNSAAFNNSKSWPSSIIQIIVGAKLLTYGGGPGRGGITDAPNHDIPLSYLGSSLVQGYNRSNIPKIPKNTDDYDSLIPNDSKLLQNGSQVSSNSITNPFDSGVLISSTLTPVLIGDGNYNWNYDIDQLPDKDQFLTRTSGDKIRFQVNDTRDTKPKFRITAAYKPNQNQTYSMWFKHNASEDVSKATQLNSNEQTIMDGSQMHAQNGVYTSDFGNDAGLVIRANNRATAGKYSGVVDWTVVNGM</sequence>
<gene>
    <name evidence="1" type="ORF">FEZ51_06370</name>
</gene>